<dbReference type="AlphaFoldDB" id="A0A367QU00"/>
<protein>
    <submittedName>
        <fullName evidence="1">Uncharacterized protein</fullName>
    </submittedName>
</protein>
<dbReference type="Proteomes" id="UP000252107">
    <property type="component" value="Unassembled WGS sequence"/>
</dbReference>
<evidence type="ECO:0000313" key="1">
    <source>
        <dbReference type="EMBL" id="RCJ27677.1"/>
    </source>
</evidence>
<keyword evidence="2" id="KW-1185">Reference proteome</keyword>
<name>A0A367QU00_9NOSO</name>
<reference evidence="1" key="1">
    <citation type="submission" date="2016-04" db="EMBL/GenBank/DDBJ databases">
        <authorList>
            <person name="Tabuchi Yagui T.R."/>
        </authorList>
    </citation>
    <scope>NUCLEOTIDE SEQUENCE [LARGE SCALE GENOMIC DNA]</scope>
    <source>
        <strain evidence="1">NIES-26</strain>
    </source>
</reference>
<comment type="caution">
    <text evidence="1">The sequence shown here is derived from an EMBL/GenBank/DDBJ whole genome shotgun (WGS) entry which is preliminary data.</text>
</comment>
<sequence length="74" mass="8220">MVTDSSLLRLTWTIVEETPNFELLSLTDTGLIKVLLQQIASKILLSGEDVCALYGYIGSKTTLIRDLAESRLTF</sequence>
<dbReference type="EMBL" id="LXQD01000303">
    <property type="protein sequence ID" value="RCJ27677.1"/>
    <property type="molecule type" value="Genomic_DNA"/>
</dbReference>
<evidence type="ECO:0000313" key="2">
    <source>
        <dbReference type="Proteomes" id="UP000252107"/>
    </source>
</evidence>
<organism evidence="1 2">
    <name type="scientific">Nostoc minutum NIES-26</name>
    <dbReference type="NCBI Taxonomy" id="1844469"/>
    <lineage>
        <taxon>Bacteria</taxon>
        <taxon>Bacillati</taxon>
        <taxon>Cyanobacteriota</taxon>
        <taxon>Cyanophyceae</taxon>
        <taxon>Nostocales</taxon>
        <taxon>Nostocaceae</taxon>
        <taxon>Nostoc</taxon>
    </lineage>
</organism>
<accession>A0A367QU00</accession>
<proteinExistence type="predicted"/>
<gene>
    <name evidence="1" type="ORF">A6770_25380</name>
</gene>